<name>A0ABV8GYV5_9BACI</name>
<reference evidence="2" key="1">
    <citation type="journal article" date="2019" name="Int. J. Syst. Evol. Microbiol.">
        <title>The Global Catalogue of Microorganisms (GCM) 10K type strain sequencing project: providing services to taxonomists for standard genome sequencing and annotation.</title>
        <authorList>
            <consortium name="The Broad Institute Genomics Platform"/>
            <consortium name="The Broad Institute Genome Sequencing Center for Infectious Disease"/>
            <person name="Wu L."/>
            <person name="Ma J."/>
        </authorList>
    </citation>
    <scope>NUCLEOTIDE SEQUENCE [LARGE SCALE GENOMIC DNA]</scope>
    <source>
        <strain evidence="2">IBRC-M 10703</strain>
    </source>
</reference>
<dbReference type="RefSeq" id="WP_379496434.1">
    <property type="nucleotide sequence ID" value="NZ_JBHSAO010000006.1"/>
</dbReference>
<sequence>MRTYSVTPNVDASAWFVKLEDVAPEEVYDTKTEAIEVAEQLAKENTPSLVEILDKDHNVIEEKRYKGL</sequence>
<dbReference type="Proteomes" id="UP001595772">
    <property type="component" value="Unassembled WGS sequence"/>
</dbReference>
<dbReference type="Pfam" id="PF09954">
    <property type="entry name" value="DUF2188"/>
    <property type="match status" value="1"/>
</dbReference>
<evidence type="ECO:0000313" key="1">
    <source>
        <dbReference type="EMBL" id="MFC4023938.1"/>
    </source>
</evidence>
<proteinExistence type="predicted"/>
<comment type="caution">
    <text evidence="1">The sequence shown here is derived from an EMBL/GenBank/DDBJ whole genome shotgun (WGS) entry which is preliminary data.</text>
</comment>
<accession>A0ABV8GYV5</accession>
<dbReference type="InterPro" id="IPR018691">
    <property type="entry name" value="DUF2188"/>
</dbReference>
<keyword evidence="2" id="KW-1185">Reference proteome</keyword>
<organism evidence="1 2">
    <name type="scientific">Oceanobacillus longus</name>
    <dbReference type="NCBI Taxonomy" id="930120"/>
    <lineage>
        <taxon>Bacteria</taxon>
        <taxon>Bacillati</taxon>
        <taxon>Bacillota</taxon>
        <taxon>Bacilli</taxon>
        <taxon>Bacillales</taxon>
        <taxon>Bacillaceae</taxon>
        <taxon>Oceanobacillus</taxon>
    </lineage>
</organism>
<dbReference type="EMBL" id="JBHSAO010000006">
    <property type="protein sequence ID" value="MFC4023938.1"/>
    <property type="molecule type" value="Genomic_DNA"/>
</dbReference>
<protein>
    <submittedName>
        <fullName evidence="1">DUF2188 domain-containing protein</fullName>
    </submittedName>
</protein>
<gene>
    <name evidence="1" type="ORF">ACFOUV_09040</name>
</gene>
<evidence type="ECO:0000313" key="2">
    <source>
        <dbReference type="Proteomes" id="UP001595772"/>
    </source>
</evidence>